<dbReference type="InterPro" id="IPR036772">
    <property type="entry name" value="SRCR-like_dom_sf"/>
</dbReference>
<evidence type="ECO:0000256" key="10">
    <source>
        <dbReference type="SAM" id="MobiDB-lite"/>
    </source>
</evidence>
<dbReference type="PRINTS" id="PR00258">
    <property type="entry name" value="SPERACTRCPTR"/>
</dbReference>
<dbReference type="InterPro" id="IPR011042">
    <property type="entry name" value="6-blade_b-propeller_TolB-like"/>
</dbReference>
<accession>A0A8S3QQY2</accession>
<gene>
    <name evidence="14" type="ORF">MEDL_13667</name>
</gene>
<dbReference type="FunFam" id="3.10.250.10:FF:000001">
    <property type="entry name" value="Lysyl oxidase 4 isoform X1"/>
    <property type="match status" value="1"/>
</dbReference>
<evidence type="ECO:0000256" key="7">
    <source>
        <dbReference type="ARBA" id="ARBA00023157"/>
    </source>
</evidence>
<dbReference type="PROSITE" id="PS50287">
    <property type="entry name" value="SRCR_2"/>
    <property type="match status" value="2"/>
</dbReference>
<evidence type="ECO:0000259" key="12">
    <source>
        <dbReference type="PROSITE" id="PS50287"/>
    </source>
</evidence>
<dbReference type="Pfam" id="PF00100">
    <property type="entry name" value="Zona_pellucida"/>
    <property type="match status" value="1"/>
</dbReference>
<keyword evidence="15" id="KW-1185">Reference proteome</keyword>
<dbReference type="Gene3D" id="2.60.40.3210">
    <property type="entry name" value="Zona pellucida, ZP-N domain"/>
    <property type="match status" value="1"/>
</dbReference>
<keyword evidence="4" id="KW-0677">Repeat</keyword>
<evidence type="ECO:0000256" key="3">
    <source>
        <dbReference type="ARBA" id="ARBA00022729"/>
    </source>
</evidence>
<evidence type="ECO:0000256" key="11">
    <source>
        <dbReference type="SAM" id="SignalP"/>
    </source>
</evidence>
<dbReference type="AlphaFoldDB" id="A0A8S3QQY2"/>
<dbReference type="Pfam" id="PF00530">
    <property type="entry name" value="SRCR"/>
    <property type="match status" value="2"/>
</dbReference>
<dbReference type="SMART" id="SM00202">
    <property type="entry name" value="SR"/>
    <property type="match status" value="2"/>
</dbReference>
<dbReference type="SMART" id="SM00241">
    <property type="entry name" value="ZP"/>
    <property type="match status" value="1"/>
</dbReference>
<keyword evidence="5" id="KW-1133">Transmembrane helix</keyword>
<protein>
    <submittedName>
        <fullName evidence="14">Deleted in malignant brain tumors 1 protein</fullName>
    </submittedName>
</protein>
<dbReference type="EMBL" id="CAJPWZ010000704">
    <property type="protein sequence ID" value="CAG2198969.1"/>
    <property type="molecule type" value="Genomic_DNA"/>
</dbReference>
<dbReference type="FunFam" id="3.10.250.10:FF:000016">
    <property type="entry name" value="Scavenger receptor cysteine-rich protein type 12"/>
    <property type="match status" value="1"/>
</dbReference>
<feature type="disulfide bond" evidence="9">
    <location>
        <begin position="236"/>
        <end position="246"/>
    </location>
</feature>
<evidence type="ECO:0000256" key="6">
    <source>
        <dbReference type="ARBA" id="ARBA00023136"/>
    </source>
</evidence>
<feature type="disulfide bond" evidence="9">
    <location>
        <begin position="95"/>
        <end position="105"/>
    </location>
</feature>
<dbReference type="OrthoDB" id="6179074at2759"/>
<dbReference type="PANTHER" id="PTHR19331:SF465">
    <property type="entry name" value="EGG PEPTIDE SPERACT RECEPTOR"/>
    <property type="match status" value="1"/>
</dbReference>
<keyword evidence="6" id="KW-0472">Membrane</keyword>
<keyword evidence="8" id="KW-0325">Glycoprotein</keyword>
<dbReference type="Gene3D" id="3.10.250.10">
    <property type="entry name" value="SRCR-like domain"/>
    <property type="match status" value="2"/>
</dbReference>
<sequence length="1082" mass="121558">MLVKIHFACLTLLNIIVPAQRLGIYTLAGKNHTALQGRVEIRINGTSGTVCDDKFDNNAATVVCRVLNHNNGGIAVLDHRFGPGTGPIWLDDLVCQGNEQYLNQCQTNSKYLNASNCNHKEDVGVICNIDSRSMQISNSSITSQIIQQPSNCPNYRTNLDVRLIGPLNLIGIGYVEIKHNGVWGSICDDLWSLNDAKVICRMLCFELYCVQAGGPKEMIAGINQVSTNYLLDDVECTGNELDIRDCKRLNWSIHNCRPEHQEFASVTCIPLKNERPPVPVPTMECTNGTFNVQFSRYQDRFLLTEHLSVKNNSRLCTLTKAINSSTVSIIIPFTEECGSHASGNATHIFYTNQVGYKYTMVQLHVIRDNTYWIDVTCIFARNLEVSKGFTPITDTFTKTALGRFFLTMSFYRQQGICNDTCFIELLDPVRLYVGEWLNVAVSLTSFVQDDLKLIVPMCRATPTNNRYDAISASLFSNKCQVEPTLGFYPLNSTSFGFRYRAFRFDTTDSVYIHCDAFVCLKSEKHNIDDCDRTCNSTRIHRGKREASREIFHLVSKPIKILRRKDKMDGQTNELESHLTQSVTLSTSADMTSARPFTSLLSSRKVIDGTTSNFKTVTSTSSITSPIIKTNLKSTLKQEGSENGFAHITSTASREFDKSKTTFQPTLKLSEHNQRDTTIIATTESVENVNTKRKTTSSTAMLFDPMNGKPSTSQSQKRRSKSKSENFVPDSNQLYAGGLGGKLTILSGGAYPKSFTFVDMGHDNSKRSQQQDNPVDHKENQLHVGHEYSEHTEGSEPLQDGDQNIYEEPIISVTYPEAQIPVARQDLPVFVVLNKRIDLSTDDKQSFPDCVLLENKLVFTDINNTRLVIFNEDDSDISYISLSYKPWGVTGVSSDTVAVSYPWVRIIQIINVCTRSVKFQQNYRNECWGLSYYEHLLYFVSSSSILKICDIKGKMKEKFRLPSCDVTYVTVSDDRLFCTDRDILYCCELNGAIIWELKVEKLKGLHGVTVDGHRNVYVAGEWSNNVVAVSPDGKRCRVILTSADGIDAPRGIYFDKNDNRLIVCNCNGNTVLVFDSKSDKLME</sequence>
<proteinExistence type="predicted"/>
<comment type="subcellular location">
    <subcellularLocation>
        <location evidence="1">Membrane</location>
        <topology evidence="1">Single-pass membrane protein</topology>
    </subcellularLocation>
</comment>
<dbReference type="Proteomes" id="UP000683360">
    <property type="component" value="Unassembled WGS sequence"/>
</dbReference>
<keyword evidence="3 11" id="KW-0732">Signal</keyword>
<name>A0A8S3QQY2_MYTED</name>
<comment type="caution">
    <text evidence="9">Lacks conserved residue(s) required for the propagation of feature annotation.</text>
</comment>
<feature type="domain" description="ZP" evidence="13">
    <location>
        <begin position="284"/>
        <end position="537"/>
    </location>
</feature>
<feature type="domain" description="SRCR" evidence="12">
    <location>
        <begin position="161"/>
        <end position="269"/>
    </location>
</feature>
<dbReference type="PROSITE" id="PS51034">
    <property type="entry name" value="ZP_2"/>
    <property type="match status" value="1"/>
</dbReference>
<reference evidence="14" key="1">
    <citation type="submission" date="2021-03" db="EMBL/GenBank/DDBJ databases">
        <authorList>
            <person name="Bekaert M."/>
        </authorList>
    </citation>
    <scope>NUCLEOTIDE SEQUENCE</scope>
</reference>
<evidence type="ECO:0000313" key="15">
    <source>
        <dbReference type="Proteomes" id="UP000683360"/>
    </source>
</evidence>
<evidence type="ECO:0000256" key="4">
    <source>
        <dbReference type="ARBA" id="ARBA00022737"/>
    </source>
</evidence>
<evidence type="ECO:0000256" key="1">
    <source>
        <dbReference type="ARBA" id="ARBA00004167"/>
    </source>
</evidence>
<organism evidence="14 15">
    <name type="scientific">Mytilus edulis</name>
    <name type="common">Blue mussel</name>
    <dbReference type="NCBI Taxonomy" id="6550"/>
    <lineage>
        <taxon>Eukaryota</taxon>
        <taxon>Metazoa</taxon>
        <taxon>Spiralia</taxon>
        <taxon>Lophotrochozoa</taxon>
        <taxon>Mollusca</taxon>
        <taxon>Bivalvia</taxon>
        <taxon>Autobranchia</taxon>
        <taxon>Pteriomorphia</taxon>
        <taxon>Mytilida</taxon>
        <taxon>Mytiloidea</taxon>
        <taxon>Mytilidae</taxon>
        <taxon>Mytilinae</taxon>
        <taxon>Mytilus</taxon>
    </lineage>
</organism>
<dbReference type="Gene3D" id="2.60.40.4100">
    <property type="entry name" value="Zona pellucida, ZP-C domain"/>
    <property type="match status" value="1"/>
</dbReference>
<dbReference type="InterPro" id="IPR001507">
    <property type="entry name" value="ZP_dom"/>
</dbReference>
<dbReference type="GO" id="GO:0016020">
    <property type="term" value="C:membrane"/>
    <property type="evidence" value="ECO:0007669"/>
    <property type="project" value="UniProtKB-SubCell"/>
</dbReference>
<evidence type="ECO:0000259" key="13">
    <source>
        <dbReference type="PROSITE" id="PS51034"/>
    </source>
</evidence>
<keyword evidence="2" id="KW-0812">Transmembrane</keyword>
<dbReference type="InterPro" id="IPR042235">
    <property type="entry name" value="ZP-C_dom"/>
</dbReference>
<dbReference type="Gene3D" id="2.120.10.30">
    <property type="entry name" value="TolB, C-terminal domain"/>
    <property type="match status" value="1"/>
</dbReference>
<comment type="caution">
    <text evidence="14">The sequence shown here is derived from an EMBL/GenBank/DDBJ whole genome shotgun (WGS) entry which is preliminary data.</text>
</comment>
<evidence type="ECO:0000256" key="8">
    <source>
        <dbReference type="ARBA" id="ARBA00023180"/>
    </source>
</evidence>
<feature type="signal peptide" evidence="11">
    <location>
        <begin position="1"/>
        <end position="21"/>
    </location>
</feature>
<dbReference type="PANTHER" id="PTHR19331">
    <property type="entry name" value="SCAVENGER RECEPTOR DOMAIN-CONTAINING"/>
    <property type="match status" value="1"/>
</dbReference>
<evidence type="ECO:0000313" key="14">
    <source>
        <dbReference type="EMBL" id="CAG2198969.1"/>
    </source>
</evidence>
<dbReference type="SUPFAM" id="SSF56487">
    <property type="entry name" value="SRCR-like"/>
    <property type="match status" value="2"/>
</dbReference>
<evidence type="ECO:0000256" key="2">
    <source>
        <dbReference type="ARBA" id="ARBA00022692"/>
    </source>
</evidence>
<dbReference type="InterPro" id="IPR001190">
    <property type="entry name" value="SRCR"/>
</dbReference>
<feature type="chain" id="PRO_5035839498" evidence="11">
    <location>
        <begin position="22"/>
        <end position="1082"/>
    </location>
</feature>
<feature type="domain" description="SRCR" evidence="12">
    <location>
        <begin position="25"/>
        <end position="128"/>
    </location>
</feature>
<evidence type="ECO:0000256" key="9">
    <source>
        <dbReference type="PROSITE-ProRule" id="PRU00196"/>
    </source>
</evidence>
<dbReference type="SUPFAM" id="SSF101898">
    <property type="entry name" value="NHL repeat"/>
    <property type="match status" value="1"/>
</dbReference>
<evidence type="ECO:0000256" key="5">
    <source>
        <dbReference type="ARBA" id="ARBA00022989"/>
    </source>
</evidence>
<dbReference type="InterPro" id="IPR055355">
    <property type="entry name" value="ZP-C"/>
</dbReference>
<keyword evidence="7 9" id="KW-1015">Disulfide bond</keyword>
<feature type="region of interest" description="Disordered" evidence="10">
    <location>
        <begin position="689"/>
        <end position="731"/>
    </location>
</feature>